<dbReference type="GO" id="GO:0005576">
    <property type="term" value="C:extracellular region"/>
    <property type="evidence" value="ECO:0007669"/>
    <property type="project" value="UniProtKB-SubCell"/>
</dbReference>
<dbReference type="AlphaFoldDB" id="A0ABD0NMQ1"/>
<dbReference type="Proteomes" id="UP001529510">
    <property type="component" value="Unassembled WGS sequence"/>
</dbReference>
<reference evidence="4 5" key="1">
    <citation type="submission" date="2024-05" db="EMBL/GenBank/DDBJ databases">
        <title>Genome sequencing and assembly of Indian major carp, Cirrhinus mrigala (Hamilton, 1822).</title>
        <authorList>
            <person name="Mohindra V."/>
            <person name="Chowdhury L.M."/>
            <person name="Lal K."/>
            <person name="Jena J.K."/>
        </authorList>
    </citation>
    <scope>NUCLEOTIDE SEQUENCE [LARGE SCALE GENOMIC DNA]</scope>
    <source>
        <strain evidence="4">CM1030</strain>
        <tissue evidence="4">Blood</tissue>
    </source>
</reference>
<evidence type="ECO:0000313" key="4">
    <source>
        <dbReference type="EMBL" id="KAL0163220.1"/>
    </source>
</evidence>
<sequence>MFLAVKEHSCEGTLASVDLPVKQHSYGRNEGAWMKDPAAKDSKIYVTNYYYGNNLV</sequence>
<dbReference type="PANTHER" id="PTHR23192:SF29">
    <property type="entry name" value="OLFACTOMEDIN-LIKE PROTEIN 2A"/>
    <property type="match status" value="1"/>
</dbReference>
<evidence type="ECO:0000256" key="1">
    <source>
        <dbReference type="ARBA" id="ARBA00004613"/>
    </source>
</evidence>
<organism evidence="4 5">
    <name type="scientific">Cirrhinus mrigala</name>
    <name type="common">Mrigala</name>
    <dbReference type="NCBI Taxonomy" id="683832"/>
    <lineage>
        <taxon>Eukaryota</taxon>
        <taxon>Metazoa</taxon>
        <taxon>Chordata</taxon>
        <taxon>Craniata</taxon>
        <taxon>Vertebrata</taxon>
        <taxon>Euteleostomi</taxon>
        <taxon>Actinopterygii</taxon>
        <taxon>Neopterygii</taxon>
        <taxon>Teleostei</taxon>
        <taxon>Ostariophysi</taxon>
        <taxon>Cypriniformes</taxon>
        <taxon>Cyprinidae</taxon>
        <taxon>Labeoninae</taxon>
        <taxon>Labeonini</taxon>
        <taxon>Cirrhinus</taxon>
    </lineage>
</organism>
<comment type="subcellular location">
    <subcellularLocation>
        <location evidence="1">Secreted</location>
    </subcellularLocation>
</comment>
<evidence type="ECO:0000256" key="2">
    <source>
        <dbReference type="ARBA" id="ARBA00022525"/>
    </source>
</evidence>
<accession>A0ABD0NMQ1</accession>
<keyword evidence="5" id="KW-1185">Reference proteome</keyword>
<gene>
    <name evidence="4" type="ORF">M9458_042616</name>
</gene>
<dbReference type="EMBL" id="JAMKFB020000021">
    <property type="protein sequence ID" value="KAL0163220.1"/>
    <property type="molecule type" value="Genomic_DNA"/>
</dbReference>
<comment type="caution">
    <text evidence="4">The sequence shown here is derived from an EMBL/GenBank/DDBJ whole genome shotgun (WGS) entry which is preliminary data.</text>
</comment>
<feature type="domain" description="Olfactomedin-like" evidence="3">
    <location>
        <begin position="14"/>
        <end position="54"/>
    </location>
</feature>
<name>A0ABD0NMQ1_CIRMR</name>
<keyword evidence="2" id="KW-0964">Secreted</keyword>
<dbReference type="InterPro" id="IPR050605">
    <property type="entry name" value="Olfactomedin-like_domain"/>
</dbReference>
<dbReference type="InterPro" id="IPR003112">
    <property type="entry name" value="Olfac-like_dom"/>
</dbReference>
<dbReference type="PANTHER" id="PTHR23192">
    <property type="entry name" value="OLFACTOMEDIN-RELATED"/>
    <property type="match status" value="1"/>
</dbReference>
<evidence type="ECO:0000259" key="3">
    <source>
        <dbReference type="Pfam" id="PF02191"/>
    </source>
</evidence>
<feature type="non-terminal residue" evidence="4">
    <location>
        <position position="56"/>
    </location>
</feature>
<evidence type="ECO:0000313" key="5">
    <source>
        <dbReference type="Proteomes" id="UP001529510"/>
    </source>
</evidence>
<dbReference type="Pfam" id="PF02191">
    <property type="entry name" value="OLF"/>
    <property type="match status" value="1"/>
</dbReference>
<proteinExistence type="predicted"/>
<protein>
    <recommendedName>
        <fullName evidence="3">Olfactomedin-like domain-containing protein</fullName>
    </recommendedName>
</protein>